<evidence type="ECO:0000313" key="13">
    <source>
        <dbReference type="WBParaSite" id="PSAMB.scaffold9097size5373.g32101.t1"/>
    </source>
</evidence>
<evidence type="ECO:0000256" key="3">
    <source>
        <dbReference type="ARBA" id="ARBA00022692"/>
    </source>
</evidence>
<evidence type="ECO:0000256" key="7">
    <source>
        <dbReference type="ARBA" id="ARBA00023303"/>
    </source>
</evidence>
<dbReference type="Proteomes" id="UP000887566">
    <property type="component" value="Unplaced"/>
</dbReference>
<dbReference type="GO" id="GO:0005886">
    <property type="term" value="C:plasma membrane"/>
    <property type="evidence" value="ECO:0007669"/>
    <property type="project" value="TreeGrafter"/>
</dbReference>
<evidence type="ECO:0000256" key="1">
    <source>
        <dbReference type="ARBA" id="ARBA00004141"/>
    </source>
</evidence>
<keyword evidence="2 8" id="KW-0813">Transport</keyword>
<feature type="transmembrane region" description="Helical" evidence="10">
    <location>
        <begin position="261"/>
        <end position="283"/>
    </location>
</feature>
<evidence type="ECO:0000256" key="9">
    <source>
        <dbReference type="SAM" id="MobiDB-lite"/>
    </source>
</evidence>
<feature type="transmembrane region" description="Helical" evidence="10">
    <location>
        <begin position="206"/>
        <end position="226"/>
    </location>
</feature>
<keyword evidence="4 10" id="KW-1133">Transmembrane helix</keyword>
<dbReference type="Gene3D" id="1.10.287.70">
    <property type="match status" value="1"/>
</dbReference>
<keyword evidence="7 8" id="KW-0407">Ion channel</keyword>
<evidence type="ECO:0000256" key="6">
    <source>
        <dbReference type="ARBA" id="ARBA00023136"/>
    </source>
</evidence>
<dbReference type="PANTHER" id="PTHR11003">
    <property type="entry name" value="POTASSIUM CHANNEL, SUBFAMILY K"/>
    <property type="match status" value="1"/>
</dbReference>
<reference evidence="13" key="1">
    <citation type="submission" date="2022-11" db="UniProtKB">
        <authorList>
            <consortium name="WormBaseParasite"/>
        </authorList>
    </citation>
    <scope>IDENTIFICATION</scope>
</reference>
<dbReference type="InterPro" id="IPR013099">
    <property type="entry name" value="K_chnl_dom"/>
</dbReference>
<dbReference type="AlphaFoldDB" id="A0A914XM01"/>
<keyword evidence="5 8" id="KW-0406">Ion transport</keyword>
<keyword evidence="3 8" id="KW-0812">Transmembrane</keyword>
<sequence length="401" mass="45241">MVVAQGLIQLFRSLQRGVKPLLPLLLLIIFTLLGAVMFMLIEQPNEIYQLKKLKEEREHYREELAYRMNRIKGLPPIETYNRTVDLLLEYQKHLGVDEVDVDHLQWDIWGSIFFTVTVYTTVGYGNICPVTTTGRLMTVLYAFVGIPLALLALIALGGLFARACKRLWSIVLKTTYCMSKDMGRKFSKLELEDNKKDDGTDDLLRFPISMLIFVTVAWVFICAGLFMLWEDDWDYKTSLYFTLISFTTIGFGDVVPKQPKFMMLIGVLLLVGLALVSTMLNIIQQQIEAIAKGVKGSIDNQYQATQVEDGGEDGTAPTGMEQDSGKSIGNLVNSMPAKNRLLFKMMPASKKENLTKYYQKKSSMAIKACQTDDYLMQSLVGEAGMLRSIDDVNSLVAMCDF</sequence>
<dbReference type="Pfam" id="PF07885">
    <property type="entry name" value="Ion_trans_2"/>
    <property type="match status" value="2"/>
</dbReference>
<dbReference type="GO" id="GO:0030322">
    <property type="term" value="P:stabilization of membrane potential"/>
    <property type="evidence" value="ECO:0007669"/>
    <property type="project" value="TreeGrafter"/>
</dbReference>
<evidence type="ECO:0000256" key="8">
    <source>
        <dbReference type="RuleBase" id="RU003857"/>
    </source>
</evidence>
<comment type="subcellular location">
    <subcellularLocation>
        <location evidence="1">Membrane</location>
        <topology evidence="1">Multi-pass membrane protein</topology>
    </subcellularLocation>
</comment>
<accession>A0A914XM01</accession>
<evidence type="ECO:0000256" key="5">
    <source>
        <dbReference type="ARBA" id="ARBA00023065"/>
    </source>
</evidence>
<feature type="transmembrane region" description="Helical" evidence="10">
    <location>
        <begin position="108"/>
        <end position="127"/>
    </location>
</feature>
<feature type="domain" description="Potassium channel" evidence="11">
    <location>
        <begin position="105"/>
        <end position="157"/>
    </location>
</feature>
<dbReference type="PANTHER" id="PTHR11003:SF345">
    <property type="entry name" value="TWIK FAMILY OF POTASSIUM CHANNELS PROTEIN 18"/>
    <property type="match status" value="1"/>
</dbReference>
<feature type="transmembrane region" description="Helical" evidence="10">
    <location>
        <begin position="139"/>
        <end position="161"/>
    </location>
</feature>
<evidence type="ECO:0000313" key="12">
    <source>
        <dbReference type="Proteomes" id="UP000887566"/>
    </source>
</evidence>
<evidence type="ECO:0000259" key="11">
    <source>
        <dbReference type="Pfam" id="PF07885"/>
    </source>
</evidence>
<evidence type="ECO:0000256" key="2">
    <source>
        <dbReference type="ARBA" id="ARBA00022448"/>
    </source>
</evidence>
<comment type="similarity">
    <text evidence="8">Belongs to the two pore domain potassium channel (TC 1.A.1.8) family.</text>
</comment>
<feature type="transmembrane region" description="Helical" evidence="10">
    <location>
        <begin position="238"/>
        <end position="255"/>
    </location>
</feature>
<feature type="transmembrane region" description="Helical" evidence="10">
    <location>
        <begin position="21"/>
        <end position="41"/>
    </location>
</feature>
<dbReference type="GO" id="GO:0015271">
    <property type="term" value="F:outward rectifier potassium channel activity"/>
    <property type="evidence" value="ECO:0007669"/>
    <property type="project" value="TreeGrafter"/>
</dbReference>
<organism evidence="12 13">
    <name type="scientific">Plectus sambesii</name>
    <dbReference type="NCBI Taxonomy" id="2011161"/>
    <lineage>
        <taxon>Eukaryota</taxon>
        <taxon>Metazoa</taxon>
        <taxon>Ecdysozoa</taxon>
        <taxon>Nematoda</taxon>
        <taxon>Chromadorea</taxon>
        <taxon>Plectida</taxon>
        <taxon>Plectina</taxon>
        <taxon>Plectoidea</taxon>
        <taxon>Plectidae</taxon>
        <taxon>Plectus</taxon>
    </lineage>
</organism>
<feature type="region of interest" description="Disordered" evidence="9">
    <location>
        <begin position="308"/>
        <end position="327"/>
    </location>
</feature>
<dbReference type="InterPro" id="IPR003280">
    <property type="entry name" value="2pore_dom_K_chnl"/>
</dbReference>
<protein>
    <submittedName>
        <fullName evidence="13">Potassium channel domain-containing protein</fullName>
    </submittedName>
</protein>
<evidence type="ECO:0000256" key="4">
    <source>
        <dbReference type="ARBA" id="ARBA00022989"/>
    </source>
</evidence>
<dbReference type="SUPFAM" id="SSF81324">
    <property type="entry name" value="Voltage-gated potassium channels"/>
    <property type="match status" value="2"/>
</dbReference>
<keyword evidence="12" id="KW-1185">Reference proteome</keyword>
<feature type="domain" description="Potassium channel" evidence="11">
    <location>
        <begin position="214"/>
        <end position="287"/>
    </location>
</feature>
<dbReference type="WBParaSite" id="PSAMB.scaffold9097size5373.g32101.t1">
    <property type="protein sequence ID" value="PSAMB.scaffold9097size5373.g32101.t1"/>
    <property type="gene ID" value="PSAMB.scaffold9097size5373.g32101"/>
</dbReference>
<dbReference type="PRINTS" id="PR01333">
    <property type="entry name" value="2POREKCHANEL"/>
</dbReference>
<name>A0A914XM01_9BILA</name>
<evidence type="ECO:0000256" key="10">
    <source>
        <dbReference type="SAM" id="Phobius"/>
    </source>
</evidence>
<proteinExistence type="inferred from homology"/>
<keyword evidence="6 10" id="KW-0472">Membrane</keyword>
<dbReference type="GO" id="GO:0022841">
    <property type="term" value="F:potassium ion leak channel activity"/>
    <property type="evidence" value="ECO:0007669"/>
    <property type="project" value="TreeGrafter"/>
</dbReference>